<evidence type="ECO:0000259" key="1">
    <source>
        <dbReference type="PROSITE" id="PS50943"/>
    </source>
</evidence>
<gene>
    <name evidence="2" type="ORF">CH92_00345</name>
</gene>
<dbReference type="Gene3D" id="1.10.260.40">
    <property type="entry name" value="lambda repressor-like DNA-binding domains"/>
    <property type="match status" value="1"/>
</dbReference>
<reference evidence="2 3" key="2">
    <citation type="submission" date="2014-03" db="EMBL/GenBank/DDBJ databases">
        <authorList>
            <person name="Baltrus D."/>
            <person name="Dougherty K."/>
        </authorList>
    </citation>
    <scope>NUCLEOTIDE SEQUENCE</scope>
    <source>
        <strain evidence="2 3">28a24</strain>
    </source>
</reference>
<feature type="domain" description="HTH cro/C1-type" evidence="1">
    <location>
        <begin position="31"/>
        <end position="86"/>
    </location>
</feature>
<organism evidence="2 3">
    <name type="scientific">Stutzerimonas stutzeri</name>
    <name type="common">Pseudomonas stutzeri</name>
    <dbReference type="NCBI Taxonomy" id="316"/>
    <lineage>
        <taxon>Bacteria</taxon>
        <taxon>Pseudomonadati</taxon>
        <taxon>Pseudomonadota</taxon>
        <taxon>Gammaproteobacteria</taxon>
        <taxon>Pseudomonadales</taxon>
        <taxon>Pseudomonadaceae</taxon>
        <taxon>Stutzerimonas</taxon>
    </lineage>
</organism>
<dbReference type="SUPFAM" id="SSF47413">
    <property type="entry name" value="lambda repressor-like DNA-binding domains"/>
    <property type="match status" value="1"/>
</dbReference>
<sequence length="101" mass="11244">MKNMTIEERDRLIRSICQQVAAGTLGMPEAIKRLRIEVTGLNQAQFARMCKISMRAQNHLEHGDGNPTLKTLQSVFRVFGMRISLAMVDAYAEPTGQPPSA</sequence>
<evidence type="ECO:0000313" key="2">
    <source>
        <dbReference type="EMBL" id="AHL73625.1"/>
    </source>
</evidence>
<dbReference type="EMBL" id="CP007441">
    <property type="protein sequence ID" value="AHL73625.1"/>
    <property type="molecule type" value="Genomic_DNA"/>
</dbReference>
<dbReference type="InterPro" id="IPR001387">
    <property type="entry name" value="Cro/C1-type_HTH"/>
</dbReference>
<dbReference type="PROSITE" id="PS50943">
    <property type="entry name" value="HTH_CROC1"/>
    <property type="match status" value="1"/>
</dbReference>
<accession>W8QSW0</accession>
<protein>
    <submittedName>
        <fullName evidence="2">DNA-binding protein</fullName>
    </submittedName>
</protein>
<dbReference type="InterPro" id="IPR010982">
    <property type="entry name" value="Lambda_DNA-bd_dom_sf"/>
</dbReference>
<dbReference type="SMART" id="SM00530">
    <property type="entry name" value="HTH_XRE"/>
    <property type="match status" value="1"/>
</dbReference>
<dbReference type="KEGG" id="pstt:CH92_00345"/>
<keyword evidence="2" id="KW-0238">DNA-binding</keyword>
<reference evidence="3" key="1">
    <citation type="journal article" date="2014" name="Genome Announc.">
        <title>Complete Genome Sequence of the Highly Transformable Pseudomonas stutzeri Strain 28a24.</title>
        <authorList>
            <person name="Smith B.A."/>
            <person name="Dougherty K.M."/>
            <person name="Baltrus D.A."/>
        </authorList>
    </citation>
    <scope>NUCLEOTIDE SEQUENCE [LARGE SCALE GENOMIC DNA]</scope>
    <source>
        <strain evidence="3">28a24</strain>
    </source>
</reference>
<dbReference type="Proteomes" id="UP000019522">
    <property type="component" value="Chromosome"/>
</dbReference>
<evidence type="ECO:0000313" key="3">
    <source>
        <dbReference type="Proteomes" id="UP000019522"/>
    </source>
</evidence>
<dbReference type="CDD" id="cd00093">
    <property type="entry name" value="HTH_XRE"/>
    <property type="match status" value="1"/>
</dbReference>
<dbReference type="GO" id="GO:0003677">
    <property type="term" value="F:DNA binding"/>
    <property type="evidence" value="ECO:0007669"/>
    <property type="project" value="UniProtKB-KW"/>
</dbReference>
<proteinExistence type="predicted"/>
<name>W8QSW0_STUST</name>
<dbReference type="AlphaFoldDB" id="W8QSW0"/>
<dbReference type="Pfam" id="PF01381">
    <property type="entry name" value="HTH_3"/>
    <property type="match status" value="1"/>
</dbReference>
<dbReference type="PATRIC" id="fig|316.77.peg.71"/>